<evidence type="ECO:0000313" key="1">
    <source>
        <dbReference type="EMBL" id="MED6205950.1"/>
    </source>
</evidence>
<proteinExistence type="predicted"/>
<organism evidence="1 2">
    <name type="scientific">Stylosanthes scabra</name>
    <dbReference type="NCBI Taxonomy" id="79078"/>
    <lineage>
        <taxon>Eukaryota</taxon>
        <taxon>Viridiplantae</taxon>
        <taxon>Streptophyta</taxon>
        <taxon>Embryophyta</taxon>
        <taxon>Tracheophyta</taxon>
        <taxon>Spermatophyta</taxon>
        <taxon>Magnoliopsida</taxon>
        <taxon>eudicotyledons</taxon>
        <taxon>Gunneridae</taxon>
        <taxon>Pentapetalae</taxon>
        <taxon>rosids</taxon>
        <taxon>fabids</taxon>
        <taxon>Fabales</taxon>
        <taxon>Fabaceae</taxon>
        <taxon>Papilionoideae</taxon>
        <taxon>50 kb inversion clade</taxon>
        <taxon>dalbergioids sensu lato</taxon>
        <taxon>Dalbergieae</taxon>
        <taxon>Pterocarpus clade</taxon>
        <taxon>Stylosanthes</taxon>
    </lineage>
</organism>
<dbReference type="Proteomes" id="UP001341840">
    <property type="component" value="Unassembled WGS sequence"/>
</dbReference>
<evidence type="ECO:0000313" key="2">
    <source>
        <dbReference type="Proteomes" id="UP001341840"/>
    </source>
</evidence>
<sequence>MSRKTKVRTHHTNVSAIVTIQSERPVTEESIKEQSCVRVKHVQYEHHLQRWGPFMDLENFEVDARFGCLAFYYLRPKLSVTLENLKTGASMGSWSNACHTSVAN</sequence>
<comment type="caution">
    <text evidence="1">The sequence shown here is derived from an EMBL/GenBank/DDBJ whole genome shotgun (WGS) entry which is preliminary data.</text>
</comment>
<dbReference type="EMBL" id="JASCZI010241731">
    <property type="protein sequence ID" value="MED6205950.1"/>
    <property type="molecule type" value="Genomic_DNA"/>
</dbReference>
<keyword evidence="2" id="KW-1185">Reference proteome</keyword>
<protein>
    <submittedName>
        <fullName evidence="1">Uncharacterized protein</fullName>
    </submittedName>
</protein>
<name>A0ABU6Y850_9FABA</name>
<accession>A0ABU6Y850</accession>
<gene>
    <name evidence="1" type="ORF">PIB30_022396</name>
</gene>
<reference evidence="1 2" key="1">
    <citation type="journal article" date="2023" name="Plants (Basel)">
        <title>Bridging the Gap: Combining Genomics and Transcriptomics Approaches to Understand Stylosanthes scabra, an Orphan Legume from the Brazilian Caatinga.</title>
        <authorList>
            <person name="Ferreira-Neto J.R.C."/>
            <person name="da Silva M.D."/>
            <person name="Binneck E."/>
            <person name="de Melo N.F."/>
            <person name="da Silva R.H."/>
            <person name="de Melo A.L.T.M."/>
            <person name="Pandolfi V."/>
            <person name="Bustamante F.O."/>
            <person name="Brasileiro-Vidal A.C."/>
            <person name="Benko-Iseppon A.M."/>
        </authorList>
    </citation>
    <scope>NUCLEOTIDE SEQUENCE [LARGE SCALE GENOMIC DNA]</scope>
    <source>
        <tissue evidence="1">Leaves</tissue>
    </source>
</reference>